<organism evidence="1">
    <name type="scientific">Spironucleus salmonicida</name>
    <dbReference type="NCBI Taxonomy" id="348837"/>
    <lineage>
        <taxon>Eukaryota</taxon>
        <taxon>Metamonada</taxon>
        <taxon>Diplomonadida</taxon>
        <taxon>Hexamitidae</taxon>
        <taxon>Hexamitinae</taxon>
        <taxon>Spironucleus</taxon>
    </lineage>
</organism>
<sequence>MSKECEFQADFEENIILATTELVNNQFIPLVIYCQLSELRSKFLLTVQSLSQQHQNQCIYENNQLFITLLEDVKSKNNTTLDQLSNDLTIYYGDIQSNSYIQDFIMLNSSKHQVRKDKIILNIYLRNNEINLNWSFSPEIQVFNQLKILQRFQCIIQTISSQLINDQVLIQDIDMGDALKKYFNV</sequence>
<proteinExistence type="predicted"/>
<evidence type="ECO:0000313" key="1">
    <source>
        <dbReference type="EMBL" id="EST49198.1"/>
    </source>
</evidence>
<protein>
    <submittedName>
        <fullName evidence="1">Uncharacterized protein</fullName>
    </submittedName>
</protein>
<dbReference type="EMBL" id="KI545953">
    <property type="protein sequence ID" value="EST49198.1"/>
    <property type="molecule type" value="Genomic_DNA"/>
</dbReference>
<gene>
    <name evidence="1" type="ORF">SS50377_10414</name>
</gene>
<accession>V6LY88</accession>
<name>V6LY88_9EUKA</name>
<dbReference type="AlphaFoldDB" id="V6LY88"/>
<dbReference type="VEuPathDB" id="GiardiaDB:SS50377_26727"/>
<reference evidence="1" key="1">
    <citation type="journal article" date="2014" name="PLoS Genet.">
        <title>The Genome of Spironucleus salmonicida Highlights a Fish Pathogen Adapted to Fluctuating Environments.</title>
        <authorList>
            <person name="Xu F."/>
            <person name="Jerlstrom-Hultqvist J."/>
            <person name="Einarsson E."/>
            <person name="Astvaldsson A."/>
            <person name="Svard S.G."/>
            <person name="Andersson J.O."/>
        </authorList>
    </citation>
    <scope>NUCLEOTIDE SEQUENCE</scope>
</reference>